<dbReference type="InterPro" id="IPR036890">
    <property type="entry name" value="HATPase_C_sf"/>
</dbReference>
<feature type="domain" description="Histidine kinase" evidence="6">
    <location>
        <begin position="490"/>
        <end position="684"/>
    </location>
</feature>
<keyword evidence="8" id="KW-1185">Reference proteome</keyword>
<dbReference type="PROSITE" id="PS50109">
    <property type="entry name" value="HIS_KIN"/>
    <property type="match status" value="1"/>
</dbReference>
<feature type="repeat" description="TPR" evidence="4">
    <location>
        <begin position="204"/>
        <end position="237"/>
    </location>
</feature>
<evidence type="ECO:0000259" key="6">
    <source>
        <dbReference type="PROSITE" id="PS50109"/>
    </source>
</evidence>
<gene>
    <name evidence="7" type="ORF">SAMN05421766_103223</name>
</gene>
<dbReference type="Pfam" id="PF13424">
    <property type="entry name" value="TPR_12"/>
    <property type="match status" value="1"/>
</dbReference>
<name>A0ABY1KQT8_9FLAO</name>
<dbReference type="SUPFAM" id="SSF55874">
    <property type="entry name" value="ATPase domain of HSP90 chaperone/DNA topoisomerase II/histidine kinase"/>
    <property type="match status" value="1"/>
</dbReference>
<dbReference type="InterPro" id="IPR050482">
    <property type="entry name" value="Sensor_HK_TwoCompSys"/>
</dbReference>
<evidence type="ECO:0000313" key="8">
    <source>
        <dbReference type="Proteomes" id="UP000185728"/>
    </source>
</evidence>
<accession>A0ABY1KQT8</accession>
<organism evidence="7 8">
    <name type="scientific">Zobellia uliginosa</name>
    <dbReference type="NCBI Taxonomy" id="143224"/>
    <lineage>
        <taxon>Bacteria</taxon>
        <taxon>Pseudomonadati</taxon>
        <taxon>Bacteroidota</taxon>
        <taxon>Flavobacteriia</taxon>
        <taxon>Flavobacteriales</taxon>
        <taxon>Flavobacteriaceae</taxon>
        <taxon>Zobellia</taxon>
    </lineage>
</organism>
<dbReference type="InterPro" id="IPR011712">
    <property type="entry name" value="Sig_transdc_His_kin_sub3_dim/P"/>
</dbReference>
<proteinExistence type="predicted"/>
<keyword evidence="4" id="KW-0802">TPR repeat</keyword>
<feature type="repeat" description="TPR" evidence="4">
    <location>
        <begin position="245"/>
        <end position="278"/>
    </location>
</feature>
<keyword evidence="3" id="KW-0902">Two-component regulatory system</keyword>
<dbReference type="PROSITE" id="PS51257">
    <property type="entry name" value="PROKAR_LIPOPROTEIN"/>
    <property type="match status" value="1"/>
</dbReference>
<dbReference type="Gene3D" id="1.25.40.10">
    <property type="entry name" value="Tetratricopeptide repeat domain"/>
    <property type="match status" value="2"/>
</dbReference>
<dbReference type="Pfam" id="PF02518">
    <property type="entry name" value="HATPase_c"/>
    <property type="match status" value="1"/>
</dbReference>
<dbReference type="InterPro" id="IPR005467">
    <property type="entry name" value="His_kinase_dom"/>
</dbReference>
<keyword evidence="2 7" id="KW-0418">Kinase</keyword>
<dbReference type="GO" id="GO:0016301">
    <property type="term" value="F:kinase activity"/>
    <property type="evidence" value="ECO:0007669"/>
    <property type="project" value="UniProtKB-KW"/>
</dbReference>
<dbReference type="SMART" id="SM00028">
    <property type="entry name" value="TPR"/>
    <property type="match status" value="6"/>
</dbReference>
<keyword evidence="1" id="KW-0808">Transferase</keyword>
<dbReference type="Proteomes" id="UP000185728">
    <property type="component" value="Unassembled WGS sequence"/>
</dbReference>
<dbReference type="PANTHER" id="PTHR24421">
    <property type="entry name" value="NITRATE/NITRITE SENSOR PROTEIN NARX-RELATED"/>
    <property type="match status" value="1"/>
</dbReference>
<keyword evidence="5" id="KW-0812">Transmembrane</keyword>
<dbReference type="EMBL" id="FTOB01000003">
    <property type="protein sequence ID" value="SIS66349.1"/>
    <property type="molecule type" value="Genomic_DNA"/>
</dbReference>
<reference evidence="7 8" key="1">
    <citation type="submission" date="2017-01" db="EMBL/GenBank/DDBJ databases">
        <authorList>
            <person name="Varghese N."/>
            <person name="Submissions S."/>
        </authorList>
    </citation>
    <scope>NUCLEOTIDE SEQUENCE [LARGE SCALE GENOMIC DNA]</scope>
    <source>
        <strain evidence="7 8">DSM 2061</strain>
    </source>
</reference>
<dbReference type="Pfam" id="PF07730">
    <property type="entry name" value="HisKA_3"/>
    <property type="match status" value="1"/>
</dbReference>
<feature type="transmembrane region" description="Helical" evidence="5">
    <location>
        <begin position="428"/>
        <end position="447"/>
    </location>
</feature>
<evidence type="ECO:0000256" key="4">
    <source>
        <dbReference type="PROSITE-ProRule" id="PRU00339"/>
    </source>
</evidence>
<keyword evidence="5" id="KW-0472">Membrane</keyword>
<evidence type="ECO:0000313" key="7">
    <source>
        <dbReference type="EMBL" id="SIS66349.1"/>
    </source>
</evidence>
<dbReference type="InterPro" id="IPR003594">
    <property type="entry name" value="HATPase_dom"/>
</dbReference>
<dbReference type="InterPro" id="IPR019734">
    <property type="entry name" value="TPR_rpt"/>
</dbReference>
<evidence type="ECO:0000256" key="3">
    <source>
        <dbReference type="ARBA" id="ARBA00023012"/>
    </source>
</evidence>
<comment type="caution">
    <text evidence="7">The sequence shown here is derived from an EMBL/GenBank/DDBJ whole genome shotgun (WGS) entry which is preliminary data.</text>
</comment>
<keyword evidence="5" id="KW-1133">Transmembrane helix</keyword>
<dbReference type="InterPro" id="IPR011990">
    <property type="entry name" value="TPR-like_helical_dom_sf"/>
</dbReference>
<evidence type="ECO:0000256" key="5">
    <source>
        <dbReference type="SAM" id="Phobius"/>
    </source>
</evidence>
<dbReference type="CDD" id="cd16917">
    <property type="entry name" value="HATPase_UhpB-NarQ-NarX-like"/>
    <property type="match status" value="1"/>
</dbReference>
<evidence type="ECO:0000256" key="1">
    <source>
        <dbReference type="ARBA" id="ARBA00022679"/>
    </source>
</evidence>
<dbReference type="SMART" id="SM00387">
    <property type="entry name" value="HATPase_c"/>
    <property type="match status" value="1"/>
</dbReference>
<dbReference type="Gene3D" id="3.30.565.10">
    <property type="entry name" value="Histidine kinase-like ATPase, C-terminal domain"/>
    <property type="match status" value="1"/>
</dbReference>
<sequence length="699" mass="80212">MLSIKHSPLKHIKSLAFSLLTLLFLACNKNKNPADGIDISMQADSIDALIDNSTNSEFSQTEQKTFLDKAKKRASQIKNDSLKIKLYSRISLRYLELLDSTNFINTNQKTLDLAKALNDSLKLAEAHWDLAHFYRKKAKADNAYHHFLEAQKLYDALHMDYESARMLYNMAVTQADIKDYTGSEINTIKAIEILKPMKKYKRLYNCYNNLGSVTKELKDYDRAIDYYNTAFAYQKLIEENNNYDLSVKNNIGVVYLEQGNYEKAIPFFQEVLKSPTLLDDRPTLYAIALNNLAYCKFKTDPNTKVLQDFETVIHLQDSIGAIQDVSRSHYYFAEYYLKLKDTVKAVSQAKKALGYSQIAHSNDRFLKSLQLLAKLEPQKASYYNQKYISLNDSLQQVERLARNKFARIRFETDEFIAENQLLARQKQLWTGVAVSILLLGLMSYIILVQRVKNQKLRFQQEQQAANQEIFNLMLAQKQKLEEGKKIEQKRISEELHDGVLGKMLGARMVLTGLNKKNDEHATTERKRAIDALQDVEKEIRAISHELNHAAYLNIPNFIHSLQDLLKTVQKTGKFEYKFIYNESFDWDSLAGNIKINVYRMIQESLQNSVKHAQCKNVIVELSRTEDGFKVSIEDDGKGFKTNSRKKGIGLRNIASRIEKIKGTYHIKSAPGKGTTVLLEVPLPNSPKSKPQEKATTPSL</sequence>
<dbReference type="SUPFAM" id="SSF48452">
    <property type="entry name" value="TPR-like"/>
    <property type="match status" value="2"/>
</dbReference>
<protein>
    <submittedName>
        <fullName evidence="7">Signal transduction histidine kinase</fullName>
    </submittedName>
</protein>
<dbReference type="PROSITE" id="PS50005">
    <property type="entry name" value="TPR"/>
    <property type="match status" value="2"/>
</dbReference>
<evidence type="ECO:0000256" key="2">
    <source>
        <dbReference type="ARBA" id="ARBA00022777"/>
    </source>
</evidence>
<dbReference type="RefSeq" id="WP_076455029.1">
    <property type="nucleotide sequence ID" value="NZ_FTOB01000003.1"/>
</dbReference>